<sequence>MAMARSGPELFAVYICELGGLLQNDIILFAHLIVAKTKKPIMWGVYLRNSQTKANSYWRRHKQIRRSFGLCTHRRQAGEGEEEKMGGGMEVHKNRWIEEWNAGRENLEFNFRWTRRSLAVVGLFGLAVPILVYKGIVREFHMQDEDAGRPPRKFLYAAAPQEARTNWDEFTRNYFLGRENLVSVFLLVDASIPAKKIDLDYASWLGQNKVPMTLVFTKCDKRKKKKNGGKRPEENVENFQSLIREYFEAAPPWIMTSSVTNQGRDEILLHMSQLRNYWLKH</sequence>
<reference evidence="2" key="2">
    <citation type="submission" date="2018-04" db="EMBL/GenBank/DDBJ databases">
        <title>OnivRS2 (Oryza nivara Reference Sequence Version 2).</title>
        <authorList>
            <person name="Zhang J."/>
            <person name="Kudrna D."/>
            <person name="Lee S."/>
            <person name="Talag J."/>
            <person name="Rajasekar S."/>
            <person name="Welchert J."/>
            <person name="Hsing Y.-I."/>
            <person name="Wing R.A."/>
        </authorList>
    </citation>
    <scope>NUCLEOTIDE SEQUENCE [LARGE SCALE GENOMIC DNA]</scope>
</reference>
<dbReference type="HOGENOM" id="CLU_991713_0_0_1"/>
<keyword evidence="1" id="KW-1133">Transmembrane helix</keyword>
<proteinExistence type="predicted"/>
<feature type="transmembrane region" description="Helical" evidence="1">
    <location>
        <begin position="12"/>
        <end position="34"/>
    </location>
</feature>
<dbReference type="SUPFAM" id="SSF52540">
    <property type="entry name" value="P-loop containing nucleoside triphosphate hydrolases"/>
    <property type="match status" value="1"/>
</dbReference>
<keyword evidence="1" id="KW-0812">Transmembrane</keyword>
<dbReference type="InterPro" id="IPR027417">
    <property type="entry name" value="P-loop_NTPase"/>
</dbReference>
<dbReference type="Gramene" id="ONIVA01G34150.3">
    <property type="protein sequence ID" value="ONIVA01G34150.3"/>
    <property type="gene ID" value="ONIVA01G34150"/>
</dbReference>
<name>A0A0E0FSQ5_ORYNI</name>
<dbReference type="PANTHER" id="PTHR11649">
    <property type="entry name" value="MSS1/TRME-RELATED GTP-BINDING PROTEIN"/>
    <property type="match status" value="1"/>
</dbReference>
<reference evidence="2" key="1">
    <citation type="submission" date="2015-04" db="UniProtKB">
        <authorList>
            <consortium name="EnsemblPlants"/>
        </authorList>
    </citation>
    <scope>IDENTIFICATION</scope>
    <source>
        <strain evidence="2">SL10</strain>
    </source>
</reference>
<dbReference type="Proteomes" id="UP000006591">
    <property type="component" value="Chromosome 1"/>
</dbReference>
<dbReference type="AlphaFoldDB" id="A0A0E0FSQ5"/>
<keyword evidence="3" id="KW-1185">Reference proteome</keyword>
<organism evidence="2">
    <name type="scientific">Oryza nivara</name>
    <name type="common">Indian wild rice</name>
    <name type="synonym">Oryza sativa f. spontanea</name>
    <dbReference type="NCBI Taxonomy" id="4536"/>
    <lineage>
        <taxon>Eukaryota</taxon>
        <taxon>Viridiplantae</taxon>
        <taxon>Streptophyta</taxon>
        <taxon>Embryophyta</taxon>
        <taxon>Tracheophyta</taxon>
        <taxon>Spermatophyta</taxon>
        <taxon>Magnoliopsida</taxon>
        <taxon>Liliopsida</taxon>
        <taxon>Poales</taxon>
        <taxon>Poaceae</taxon>
        <taxon>BOP clade</taxon>
        <taxon>Oryzoideae</taxon>
        <taxon>Oryzeae</taxon>
        <taxon>Oryzinae</taxon>
        <taxon>Oryza</taxon>
    </lineage>
</organism>
<dbReference type="PANTHER" id="PTHR11649:SF13">
    <property type="entry name" value="ENGB-TYPE G DOMAIN-CONTAINING PROTEIN"/>
    <property type="match status" value="1"/>
</dbReference>
<keyword evidence="1" id="KW-0472">Membrane</keyword>
<accession>A0A0E0FSQ5</accession>
<evidence type="ECO:0008006" key="4">
    <source>
        <dbReference type="Google" id="ProtNLM"/>
    </source>
</evidence>
<dbReference type="Gene3D" id="3.40.50.300">
    <property type="entry name" value="P-loop containing nucleotide triphosphate hydrolases"/>
    <property type="match status" value="1"/>
</dbReference>
<protein>
    <recommendedName>
        <fullName evidence="4">GTP-binding protein</fullName>
    </recommendedName>
</protein>
<evidence type="ECO:0000313" key="2">
    <source>
        <dbReference type="EnsemblPlants" id="ONIVA01G34150.3"/>
    </source>
</evidence>
<feature type="transmembrane region" description="Helical" evidence="1">
    <location>
        <begin position="118"/>
        <end position="136"/>
    </location>
</feature>
<evidence type="ECO:0000313" key="3">
    <source>
        <dbReference type="Proteomes" id="UP000006591"/>
    </source>
</evidence>
<dbReference type="EnsemblPlants" id="ONIVA01G34150.3">
    <property type="protein sequence ID" value="ONIVA01G34150.3"/>
    <property type="gene ID" value="ONIVA01G34150"/>
</dbReference>
<evidence type="ECO:0000256" key="1">
    <source>
        <dbReference type="SAM" id="Phobius"/>
    </source>
</evidence>